<evidence type="ECO:0000256" key="8">
    <source>
        <dbReference type="ARBA" id="ARBA00060568"/>
    </source>
</evidence>
<evidence type="ECO:0000256" key="7">
    <source>
        <dbReference type="ARBA" id="ARBA00023049"/>
    </source>
</evidence>
<dbReference type="InterPro" id="IPR011055">
    <property type="entry name" value="Dup_hybrid_motif"/>
</dbReference>
<reference evidence="13 14" key="1">
    <citation type="submission" date="2019-07" db="EMBL/GenBank/DDBJ databases">
        <title>Whole genome shotgun sequence of Aliivibrio fischeri NBRC 101058.</title>
        <authorList>
            <person name="Hosoyama A."/>
            <person name="Uohara A."/>
            <person name="Ohji S."/>
            <person name="Ichikawa N."/>
        </authorList>
    </citation>
    <scope>NUCLEOTIDE SEQUENCE [LARGE SCALE GENOMIC DNA]</scope>
    <source>
        <strain evidence="13 14">NBRC 101058</strain>
    </source>
</reference>
<gene>
    <name evidence="13" type="primary">yebA</name>
    <name evidence="13" type="ORF">AFI02nite_19230</name>
</gene>
<dbReference type="PANTHER" id="PTHR21666">
    <property type="entry name" value="PEPTIDASE-RELATED"/>
    <property type="match status" value="1"/>
</dbReference>
<dbReference type="InterPro" id="IPR013731">
    <property type="entry name" value="OapA_N"/>
</dbReference>
<keyword evidence="6" id="KW-0862">Zinc</keyword>
<dbReference type="GO" id="GO:0042834">
    <property type="term" value="F:peptidoglycan binding"/>
    <property type="evidence" value="ECO:0007669"/>
    <property type="project" value="InterPro"/>
</dbReference>
<dbReference type="Pfam" id="PF01551">
    <property type="entry name" value="Peptidase_M23"/>
    <property type="match status" value="1"/>
</dbReference>
<dbReference type="Pfam" id="PF19425">
    <property type="entry name" value="Csd3_N2"/>
    <property type="match status" value="1"/>
</dbReference>
<dbReference type="GO" id="GO:0006508">
    <property type="term" value="P:proteolysis"/>
    <property type="evidence" value="ECO:0007669"/>
    <property type="project" value="UniProtKB-KW"/>
</dbReference>
<dbReference type="AlphaFoldDB" id="A0A510UH48"/>
<feature type="domain" description="Opacity-associated protein A LysM-like" evidence="10">
    <location>
        <begin position="104"/>
        <end position="167"/>
    </location>
</feature>
<evidence type="ECO:0000256" key="3">
    <source>
        <dbReference type="ARBA" id="ARBA00022670"/>
    </source>
</evidence>
<dbReference type="CDD" id="cd12797">
    <property type="entry name" value="M23_peptidase"/>
    <property type="match status" value="1"/>
</dbReference>
<comment type="subcellular location">
    <subcellularLocation>
        <location evidence="2">Cell envelope</location>
    </subcellularLocation>
</comment>
<evidence type="ECO:0000256" key="2">
    <source>
        <dbReference type="ARBA" id="ARBA00004196"/>
    </source>
</evidence>
<dbReference type="PANTHER" id="PTHR21666:SF292">
    <property type="entry name" value="MUREIN DD-ENDOPEPTIDASE MEPM"/>
    <property type="match status" value="1"/>
</dbReference>
<evidence type="ECO:0000259" key="9">
    <source>
        <dbReference type="Pfam" id="PF01551"/>
    </source>
</evidence>
<evidence type="ECO:0000256" key="4">
    <source>
        <dbReference type="ARBA" id="ARBA00022723"/>
    </source>
</evidence>
<keyword evidence="7" id="KW-0482">Metalloprotease</keyword>
<dbReference type="InterPro" id="IPR050570">
    <property type="entry name" value="Cell_wall_metabolism_enzyme"/>
</dbReference>
<feature type="domain" description="Opacity-associated protein A-like N-terminal" evidence="11">
    <location>
        <begin position="14"/>
        <end position="42"/>
    </location>
</feature>
<dbReference type="GO" id="GO:0030313">
    <property type="term" value="C:cell envelope"/>
    <property type="evidence" value="ECO:0007669"/>
    <property type="project" value="UniProtKB-SubCell"/>
</dbReference>
<dbReference type="Proteomes" id="UP000321787">
    <property type="component" value="Unassembled WGS sequence"/>
</dbReference>
<evidence type="ECO:0000313" key="14">
    <source>
        <dbReference type="Proteomes" id="UP000321787"/>
    </source>
</evidence>
<protein>
    <submittedName>
        <fullName evidence="13">Peptidase</fullName>
    </submittedName>
</protein>
<sequence length="450" mass="50442">MSKSMKYKEVLAARINSLSKRHKLVLMSLSLFTVVVFIWEPTHSISQSFSESSRSTVTLSSENLQTLADQNSEPVETIFDPNDPEFNAPKDELDKHINAEDIVHSHTVDAGETLGAIFNQYALSISDMYALLDVNKSAANMRVGVDLEWQQDENGKLTELKIHRNIKDTDVYAWNGEKYTFNQIEEKGEIKPVFLSGRVTSNFYNSARSAGLTPGQIQTLAKQLQWKFDFGKEARKGDRFAVEIDKEFIDGKAVSSGDVKAVLYKNAGRDITLIKHSDGHYYDVQGRSLNRALDRYPTHQRFRISSPFNPYRKHPVTGRISPHNGTDFAAPVGTSVYATGDGVVVRALHHPLAGNYIIIKHGREYMTRYLHLSKILVKKGQKVSMGDKIALSGNTGRSTGPHLHYELIKNGRAVNAMKVPLPQASPVKSDERARFKQQAKLTIEALQEQV</sequence>
<evidence type="ECO:0000259" key="11">
    <source>
        <dbReference type="Pfam" id="PF08525"/>
    </source>
</evidence>
<dbReference type="FunFam" id="2.70.70.10:FF:000002">
    <property type="entry name" value="Murein DD-endopeptidase MepM"/>
    <property type="match status" value="1"/>
</dbReference>
<name>A0A510UH48_ALIFS</name>
<keyword evidence="4" id="KW-0479">Metal-binding</keyword>
<dbReference type="InterPro" id="IPR007340">
    <property type="entry name" value="LysM_Opacity-associatedA"/>
</dbReference>
<dbReference type="Gene3D" id="3.10.450.350">
    <property type="match status" value="2"/>
</dbReference>
<dbReference type="Pfam" id="PF04225">
    <property type="entry name" value="LysM_OapA"/>
    <property type="match status" value="1"/>
</dbReference>
<accession>A0A510UH48</accession>
<dbReference type="InterPro" id="IPR045834">
    <property type="entry name" value="Csd3_N2"/>
</dbReference>
<comment type="cofactor">
    <cofactor evidence="1">
        <name>Zn(2+)</name>
        <dbReference type="ChEBI" id="CHEBI:29105"/>
    </cofactor>
</comment>
<dbReference type="SUPFAM" id="SSF51261">
    <property type="entry name" value="Duplicated hybrid motif"/>
    <property type="match status" value="1"/>
</dbReference>
<feature type="domain" description="M23ase beta-sheet core" evidence="9">
    <location>
        <begin position="322"/>
        <end position="415"/>
    </location>
</feature>
<feature type="domain" description="Csd3-like second N-terminal" evidence="12">
    <location>
        <begin position="187"/>
        <end position="310"/>
    </location>
</feature>
<evidence type="ECO:0000256" key="5">
    <source>
        <dbReference type="ARBA" id="ARBA00022801"/>
    </source>
</evidence>
<dbReference type="EMBL" id="BJTZ01000010">
    <property type="protein sequence ID" value="GEK13887.1"/>
    <property type="molecule type" value="Genomic_DNA"/>
</dbReference>
<comment type="pathway">
    <text evidence="8">Cell wall degradation; peptidoglycan degradation.</text>
</comment>
<dbReference type="Pfam" id="PF08525">
    <property type="entry name" value="OapA_N"/>
    <property type="match status" value="1"/>
</dbReference>
<dbReference type="NCBIfam" id="NF008652">
    <property type="entry name" value="PRK11649.1"/>
    <property type="match status" value="1"/>
</dbReference>
<evidence type="ECO:0000259" key="12">
    <source>
        <dbReference type="Pfam" id="PF19425"/>
    </source>
</evidence>
<evidence type="ECO:0000256" key="6">
    <source>
        <dbReference type="ARBA" id="ARBA00022833"/>
    </source>
</evidence>
<dbReference type="Gene3D" id="2.70.70.10">
    <property type="entry name" value="Glucose Permease (Domain IIA)"/>
    <property type="match status" value="1"/>
</dbReference>
<evidence type="ECO:0000256" key="1">
    <source>
        <dbReference type="ARBA" id="ARBA00001947"/>
    </source>
</evidence>
<keyword evidence="3" id="KW-0645">Protease</keyword>
<evidence type="ECO:0000259" key="10">
    <source>
        <dbReference type="Pfam" id="PF04225"/>
    </source>
</evidence>
<dbReference type="GO" id="GO:0046872">
    <property type="term" value="F:metal ion binding"/>
    <property type="evidence" value="ECO:0007669"/>
    <property type="project" value="UniProtKB-KW"/>
</dbReference>
<comment type="caution">
    <text evidence="13">The sequence shown here is derived from an EMBL/GenBank/DDBJ whole genome shotgun (WGS) entry which is preliminary data.</text>
</comment>
<proteinExistence type="predicted"/>
<dbReference type="InterPro" id="IPR016047">
    <property type="entry name" value="M23ase_b-sheet_dom"/>
</dbReference>
<keyword evidence="5" id="KW-0378">Hydrolase</keyword>
<evidence type="ECO:0000313" key="13">
    <source>
        <dbReference type="EMBL" id="GEK13887.1"/>
    </source>
</evidence>
<dbReference type="GO" id="GO:0004222">
    <property type="term" value="F:metalloendopeptidase activity"/>
    <property type="evidence" value="ECO:0007669"/>
    <property type="project" value="TreeGrafter"/>
</dbReference>
<organism evidence="13 14">
    <name type="scientific">Aliivibrio fischeri</name>
    <name type="common">Vibrio fischeri</name>
    <dbReference type="NCBI Taxonomy" id="668"/>
    <lineage>
        <taxon>Bacteria</taxon>
        <taxon>Pseudomonadati</taxon>
        <taxon>Pseudomonadota</taxon>
        <taxon>Gammaproteobacteria</taxon>
        <taxon>Vibrionales</taxon>
        <taxon>Vibrionaceae</taxon>
        <taxon>Aliivibrio</taxon>
    </lineage>
</organism>